<evidence type="ECO:0000313" key="1">
    <source>
        <dbReference type="EMBL" id="MBX43193.1"/>
    </source>
</evidence>
<proteinExistence type="predicted"/>
<organism evidence="1">
    <name type="scientific">Rhizophora mucronata</name>
    <name type="common">Asiatic mangrove</name>
    <dbReference type="NCBI Taxonomy" id="61149"/>
    <lineage>
        <taxon>Eukaryota</taxon>
        <taxon>Viridiplantae</taxon>
        <taxon>Streptophyta</taxon>
        <taxon>Embryophyta</taxon>
        <taxon>Tracheophyta</taxon>
        <taxon>Spermatophyta</taxon>
        <taxon>Magnoliopsida</taxon>
        <taxon>eudicotyledons</taxon>
        <taxon>Gunneridae</taxon>
        <taxon>Pentapetalae</taxon>
        <taxon>rosids</taxon>
        <taxon>fabids</taxon>
        <taxon>Malpighiales</taxon>
        <taxon>Rhizophoraceae</taxon>
        <taxon>Rhizophora</taxon>
    </lineage>
</organism>
<protein>
    <submittedName>
        <fullName evidence="1">Uncharacterized protein</fullName>
    </submittedName>
</protein>
<reference evidence="1" key="1">
    <citation type="submission" date="2018-02" db="EMBL/GenBank/DDBJ databases">
        <title>Rhizophora mucronata_Transcriptome.</title>
        <authorList>
            <person name="Meera S.P."/>
            <person name="Sreeshan A."/>
            <person name="Augustine A."/>
        </authorList>
    </citation>
    <scope>NUCLEOTIDE SEQUENCE</scope>
    <source>
        <tissue evidence="1">Leaf</tissue>
    </source>
</reference>
<accession>A0A2P2NL56</accession>
<sequence>MLQCGVVCKNSPKNQLFASLMKKRKIKMAKSDIFLQAKE</sequence>
<name>A0A2P2NL56_RHIMU</name>
<dbReference type="EMBL" id="GGEC01062709">
    <property type="protein sequence ID" value="MBX43193.1"/>
    <property type="molecule type" value="Transcribed_RNA"/>
</dbReference>
<dbReference type="AlphaFoldDB" id="A0A2P2NL56"/>